<sequence length="66" mass="7758">MDQKLIAEVYRLGLLIHFFTVEEVIHWVDHYIEKNGYILFSGIGFKGTPRKNSSNRRAVALHHPFF</sequence>
<dbReference type="Proteomes" id="UP001356080">
    <property type="component" value="Unassembled WGS sequence"/>
</dbReference>
<name>A0ABU7VDN5_9BACI</name>
<evidence type="ECO:0008006" key="3">
    <source>
        <dbReference type="Google" id="ProtNLM"/>
    </source>
</evidence>
<protein>
    <recommendedName>
        <fullName evidence="3">Methyltransferase type 11 domain-containing protein</fullName>
    </recommendedName>
</protein>
<proteinExistence type="predicted"/>
<evidence type="ECO:0000313" key="2">
    <source>
        <dbReference type="Proteomes" id="UP001356080"/>
    </source>
</evidence>
<comment type="caution">
    <text evidence="1">The sequence shown here is derived from an EMBL/GenBank/DDBJ whole genome shotgun (WGS) entry which is preliminary data.</text>
</comment>
<reference evidence="1 2" key="1">
    <citation type="submission" date="2024-01" db="EMBL/GenBank/DDBJ databases">
        <title>Survival strategy associated with biotechnological potential of Virgibacillus dokdonensis T4.6 isolated from salt-fermented shrimp paste.</title>
        <authorList>
            <person name="Doan T.V."/>
            <person name="Quach N.T."/>
            <person name="Phi Q.-T."/>
        </authorList>
    </citation>
    <scope>NUCLEOTIDE SEQUENCE [LARGE SCALE GENOMIC DNA]</scope>
    <source>
        <strain evidence="1 2">T4.6</strain>
    </source>
</reference>
<gene>
    <name evidence="1" type="ORF">V2W34_03790</name>
</gene>
<dbReference type="EMBL" id="JAZHPM010000005">
    <property type="protein sequence ID" value="MEF2291135.1"/>
    <property type="molecule type" value="Genomic_DNA"/>
</dbReference>
<evidence type="ECO:0000313" key="1">
    <source>
        <dbReference type="EMBL" id="MEF2291135.1"/>
    </source>
</evidence>
<accession>A0ABU7VDN5</accession>
<keyword evidence="2" id="KW-1185">Reference proteome</keyword>
<organism evidence="1 2">
    <name type="scientific">Virgibacillus dokdonensis</name>
    <dbReference type="NCBI Taxonomy" id="302167"/>
    <lineage>
        <taxon>Bacteria</taxon>
        <taxon>Bacillati</taxon>
        <taxon>Bacillota</taxon>
        <taxon>Bacilli</taxon>
        <taxon>Bacillales</taxon>
        <taxon>Bacillaceae</taxon>
        <taxon>Virgibacillus</taxon>
    </lineage>
</organism>
<dbReference type="RefSeq" id="WP_077701894.1">
    <property type="nucleotide sequence ID" value="NZ_JAZHPM010000005.1"/>
</dbReference>